<dbReference type="AlphaFoldDB" id="A0A6S7JLP6"/>
<sequence length="135" mass="15400">MPVLMKDEKKYSDCVDVLDQLEEWTQDIYKASGMCKDQPDQPSVSPPLVEVSTRPDQPRSHIPPAASDFDPLQGVKIPCFGDELTRVRFAGALDLRSGCHTAKQRLDHLYPYRIVGWHTKRSILKVSLNFYLLEI</sequence>
<keyword evidence="2" id="KW-1185">Reference proteome</keyword>
<accession>A0A6S7JLP6</accession>
<evidence type="ECO:0000313" key="1">
    <source>
        <dbReference type="EMBL" id="CAB4011968.1"/>
    </source>
</evidence>
<organism evidence="1 2">
    <name type="scientific">Paramuricea clavata</name>
    <name type="common">Red gorgonian</name>
    <name type="synonym">Violescent sea-whip</name>
    <dbReference type="NCBI Taxonomy" id="317549"/>
    <lineage>
        <taxon>Eukaryota</taxon>
        <taxon>Metazoa</taxon>
        <taxon>Cnidaria</taxon>
        <taxon>Anthozoa</taxon>
        <taxon>Octocorallia</taxon>
        <taxon>Malacalcyonacea</taxon>
        <taxon>Plexauridae</taxon>
        <taxon>Paramuricea</taxon>
    </lineage>
</organism>
<dbReference type="Proteomes" id="UP001152795">
    <property type="component" value="Unassembled WGS sequence"/>
</dbReference>
<proteinExistence type="predicted"/>
<protein>
    <submittedName>
        <fullName evidence="1">Uncharacterized protein</fullName>
    </submittedName>
</protein>
<dbReference type="OrthoDB" id="6104512at2759"/>
<comment type="caution">
    <text evidence="1">The sequence shown here is derived from an EMBL/GenBank/DDBJ whole genome shotgun (WGS) entry which is preliminary data.</text>
</comment>
<name>A0A6S7JLP6_PARCT</name>
<dbReference type="EMBL" id="CACRXK020007328">
    <property type="protein sequence ID" value="CAB4011968.1"/>
    <property type="molecule type" value="Genomic_DNA"/>
</dbReference>
<gene>
    <name evidence="1" type="ORF">PACLA_8A026928</name>
</gene>
<evidence type="ECO:0000313" key="2">
    <source>
        <dbReference type="Proteomes" id="UP001152795"/>
    </source>
</evidence>
<reference evidence="1" key="1">
    <citation type="submission" date="2020-04" db="EMBL/GenBank/DDBJ databases">
        <authorList>
            <person name="Alioto T."/>
            <person name="Alioto T."/>
            <person name="Gomez Garrido J."/>
        </authorList>
    </citation>
    <scope>NUCLEOTIDE SEQUENCE</scope>
    <source>
        <strain evidence="1">A484AB</strain>
    </source>
</reference>